<dbReference type="InterPro" id="IPR050858">
    <property type="entry name" value="Mal-CoA-ACP_Trans/PKS_FabD"/>
</dbReference>
<dbReference type="InterPro" id="IPR024925">
    <property type="entry name" value="Malonyl_CoA-ACP_transAc"/>
</dbReference>
<evidence type="ECO:0000259" key="6">
    <source>
        <dbReference type="SMART" id="SM00827"/>
    </source>
</evidence>
<dbReference type="GO" id="GO:0006633">
    <property type="term" value="P:fatty acid biosynthetic process"/>
    <property type="evidence" value="ECO:0007669"/>
    <property type="project" value="TreeGrafter"/>
</dbReference>
<dbReference type="SUPFAM" id="SSF55048">
    <property type="entry name" value="Probable ACP-binding domain of malonyl-CoA ACP transacylase"/>
    <property type="match status" value="1"/>
</dbReference>
<name>A0A7W2DNM3_9ACTN</name>
<dbReference type="Proteomes" id="UP000587608">
    <property type="component" value="Unassembled WGS sequence"/>
</dbReference>
<keyword evidence="1 4" id="KW-0808">Transferase</keyword>
<evidence type="ECO:0000256" key="4">
    <source>
        <dbReference type="PIRNR" id="PIRNR000446"/>
    </source>
</evidence>
<accession>A0A7W2DNM3</accession>
<comment type="similarity">
    <text evidence="4">Belongs to the fabD family.</text>
</comment>
<dbReference type="AlphaFoldDB" id="A0A7W2DNM3"/>
<protein>
    <recommendedName>
        <fullName evidence="4">Malonyl CoA-acyl carrier protein transacylase</fullName>
        <ecNumber evidence="4">2.3.1.39</ecNumber>
    </recommendedName>
</protein>
<dbReference type="InterPro" id="IPR016036">
    <property type="entry name" value="Malonyl_transacylase_ACP-bd"/>
</dbReference>
<evidence type="ECO:0000313" key="7">
    <source>
        <dbReference type="EMBL" id="MBA5219827.1"/>
    </source>
</evidence>
<dbReference type="Gene3D" id="3.40.366.10">
    <property type="entry name" value="Malonyl-Coenzyme A Acyl Carrier Protein, domain 2"/>
    <property type="match status" value="1"/>
</dbReference>
<feature type="active site" evidence="5">
    <location>
        <position position="88"/>
    </location>
</feature>
<dbReference type="SUPFAM" id="SSF52151">
    <property type="entry name" value="FabD/lysophospholipase-like"/>
    <property type="match status" value="1"/>
</dbReference>
<dbReference type="GO" id="GO:0004314">
    <property type="term" value="F:[acyl-carrier-protein] S-malonyltransferase activity"/>
    <property type="evidence" value="ECO:0007669"/>
    <property type="project" value="UniProtKB-EC"/>
</dbReference>
<proteinExistence type="inferred from homology"/>
<comment type="caution">
    <text evidence="7">The sequence shown here is derived from an EMBL/GenBank/DDBJ whole genome shotgun (WGS) entry which is preliminary data.</text>
</comment>
<reference evidence="7 8" key="1">
    <citation type="submission" date="2020-07" db="EMBL/GenBank/DDBJ databases">
        <title>Differential regulation of undecylprodigiosin biosynthesis in the yeast-scavenging Streptomyces strain MBK6.</title>
        <authorList>
            <person name="Baral B."/>
            <person name="Siitonen V."/>
            <person name="Laughlin M."/>
            <person name="Yamada K."/>
            <person name="Ilomaeki M."/>
            <person name="Metsae-Ketelae M."/>
            <person name="Niemi J."/>
        </authorList>
    </citation>
    <scope>NUCLEOTIDE SEQUENCE [LARGE SCALE GENOMIC DNA]</scope>
    <source>
        <strain evidence="7 8">MBK6</strain>
    </source>
</reference>
<evidence type="ECO:0000256" key="1">
    <source>
        <dbReference type="ARBA" id="ARBA00022679"/>
    </source>
</evidence>
<evidence type="ECO:0000256" key="2">
    <source>
        <dbReference type="ARBA" id="ARBA00023315"/>
    </source>
</evidence>
<dbReference type="PANTHER" id="PTHR42681:SF1">
    <property type="entry name" value="MALONYL-COA-ACYL CARRIER PROTEIN TRANSACYLASE, MITOCHONDRIAL"/>
    <property type="match status" value="1"/>
</dbReference>
<comment type="catalytic activity">
    <reaction evidence="3 4">
        <text>holo-[ACP] + malonyl-CoA = malonyl-[ACP] + CoA</text>
        <dbReference type="Rhea" id="RHEA:41792"/>
        <dbReference type="Rhea" id="RHEA-COMP:9623"/>
        <dbReference type="Rhea" id="RHEA-COMP:9685"/>
        <dbReference type="ChEBI" id="CHEBI:57287"/>
        <dbReference type="ChEBI" id="CHEBI:57384"/>
        <dbReference type="ChEBI" id="CHEBI:64479"/>
        <dbReference type="ChEBI" id="CHEBI:78449"/>
        <dbReference type="EC" id="2.3.1.39"/>
    </reaction>
</comment>
<evidence type="ECO:0000256" key="5">
    <source>
        <dbReference type="PIRSR" id="PIRSR000446-1"/>
    </source>
</evidence>
<dbReference type="Pfam" id="PF00698">
    <property type="entry name" value="Acyl_transf_1"/>
    <property type="match status" value="1"/>
</dbReference>
<evidence type="ECO:0000313" key="8">
    <source>
        <dbReference type="Proteomes" id="UP000587608"/>
    </source>
</evidence>
<dbReference type="PIRSF" id="PIRSF000446">
    <property type="entry name" value="Mct"/>
    <property type="match status" value="1"/>
</dbReference>
<gene>
    <name evidence="7" type="ORF">H1X69_00150</name>
</gene>
<dbReference type="GO" id="GO:0005829">
    <property type="term" value="C:cytosol"/>
    <property type="evidence" value="ECO:0007669"/>
    <property type="project" value="TreeGrafter"/>
</dbReference>
<evidence type="ECO:0000256" key="3">
    <source>
        <dbReference type="ARBA" id="ARBA00048462"/>
    </source>
</evidence>
<dbReference type="EC" id="2.3.1.39" evidence="4"/>
<sequence length="310" mass="32951">MQMHCLVFPGQGVQHKGMGDGLFARFPQETVAASELLGHSVVELCRDDPGGRLADTRHAQPAIFFVNALAWMDLARDGRRWDWFAGHSLGEFNALVAAGMLDLMDGLALVGRRAELMAEVTGGAMIAVVGPHAERVEAMLRGAGLNRVHVANHNSDRQVTVAGERPQLALAVKVLRGPGVRVLPVPVSGPFHTPLMAAAGRRFATVLRGFAFRSGHTPVMSSITGAPFEPEQAVRLLSRQLSRPVEWVRTVRALRAAGVDHFEEVNGSTLTALLSRIADGPAGTDGTPATGLAALVNQPAAAARATEEHV</sequence>
<dbReference type="EMBL" id="JACERG010000002">
    <property type="protein sequence ID" value="MBA5219827.1"/>
    <property type="molecule type" value="Genomic_DNA"/>
</dbReference>
<dbReference type="InterPro" id="IPR001227">
    <property type="entry name" value="Ac_transferase_dom_sf"/>
</dbReference>
<feature type="domain" description="Malonyl-CoA:ACP transacylase (MAT)" evidence="6">
    <location>
        <begin position="7"/>
        <end position="299"/>
    </location>
</feature>
<dbReference type="PANTHER" id="PTHR42681">
    <property type="entry name" value="MALONYL-COA-ACYL CARRIER PROTEIN TRANSACYLASE, MITOCHONDRIAL"/>
    <property type="match status" value="1"/>
</dbReference>
<dbReference type="Gene3D" id="3.30.70.250">
    <property type="entry name" value="Malonyl-CoA ACP transacylase, ACP-binding"/>
    <property type="match status" value="1"/>
</dbReference>
<organism evidence="7 8">
    <name type="scientific">Streptomyces griseoaurantiacus</name>
    <dbReference type="NCBI Taxonomy" id="68213"/>
    <lineage>
        <taxon>Bacteria</taxon>
        <taxon>Bacillati</taxon>
        <taxon>Actinomycetota</taxon>
        <taxon>Actinomycetes</taxon>
        <taxon>Kitasatosporales</taxon>
        <taxon>Streptomycetaceae</taxon>
        <taxon>Streptomyces</taxon>
        <taxon>Streptomyces aurantiacus group</taxon>
    </lineage>
</organism>
<feature type="active site" evidence="5">
    <location>
        <position position="192"/>
    </location>
</feature>
<dbReference type="InterPro" id="IPR014043">
    <property type="entry name" value="Acyl_transferase_dom"/>
</dbReference>
<dbReference type="SMART" id="SM00827">
    <property type="entry name" value="PKS_AT"/>
    <property type="match status" value="1"/>
</dbReference>
<dbReference type="InterPro" id="IPR016035">
    <property type="entry name" value="Acyl_Trfase/lysoPLipase"/>
</dbReference>
<keyword evidence="2 4" id="KW-0012">Acyltransferase</keyword>